<organism evidence="2 3">
    <name type="scientific">Anaeramoeba ignava</name>
    <name type="common">Anaerobic marine amoeba</name>
    <dbReference type="NCBI Taxonomy" id="1746090"/>
    <lineage>
        <taxon>Eukaryota</taxon>
        <taxon>Metamonada</taxon>
        <taxon>Anaeramoebidae</taxon>
        <taxon>Anaeramoeba</taxon>
    </lineage>
</organism>
<dbReference type="Proteomes" id="UP001149090">
    <property type="component" value="Unassembled WGS sequence"/>
</dbReference>
<dbReference type="PANTHER" id="PTHR12761">
    <property type="entry name" value="HERMANSKY-PUDLAK SYNDROME PROTEIN 1"/>
    <property type="match status" value="1"/>
</dbReference>
<feature type="compositionally biased region" description="Basic and acidic residues" evidence="1">
    <location>
        <begin position="145"/>
        <end position="166"/>
    </location>
</feature>
<name>A0A9Q0RH29_ANAIG</name>
<evidence type="ECO:0000313" key="3">
    <source>
        <dbReference type="Proteomes" id="UP001149090"/>
    </source>
</evidence>
<gene>
    <name evidence="2" type="ORF">M0811_04044</name>
</gene>
<dbReference type="AlphaFoldDB" id="A0A9Q0RH29"/>
<dbReference type="GO" id="GO:0031085">
    <property type="term" value="C:BLOC-3 complex"/>
    <property type="evidence" value="ECO:0007669"/>
    <property type="project" value="TreeGrafter"/>
</dbReference>
<evidence type="ECO:0000313" key="2">
    <source>
        <dbReference type="EMBL" id="KAJ5079734.1"/>
    </source>
</evidence>
<dbReference type="EMBL" id="JAPDFW010000022">
    <property type="protein sequence ID" value="KAJ5079734.1"/>
    <property type="molecule type" value="Genomic_DNA"/>
</dbReference>
<accession>A0A9Q0RH29</accession>
<protein>
    <submittedName>
        <fullName evidence="2">Hermansky-pudlak syndrome protein</fullName>
    </submittedName>
</protein>
<dbReference type="PANTHER" id="PTHR12761:SF1">
    <property type="entry name" value="BLOC-3 COMPLEX MEMBER HPS1"/>
    <property type="match status" value="1"/>
</dbReference>
<dbReference type="InterPro" id="IPR026053">
    <property type="entry name" value="HPS1"/>
</dbReference>
<comment type="caution">
    <text evidence="2">The sequence shown here is derived from an EMBL/GenBank/DDBJ whole genome shotgun (WGS) entry which is preliminary data.</text>
</comment>
<dbReference type="OrthoDB" id="10255234at2759"/>
<dbReference type="GO" id="GO:0005085">
    <property type="term" value="F:guanyl-nucleotide exchange factor activity"/>
    <property type="evidence" value="ECO:0007669"/>
    <property type="project" value="TreeGrafter"/>
</dbReference>
<sequence>MSERGESEAFLQDQLLLIKDLLTLRFGPQFLVDLNQRLGMSTKSFTSTIKQMVDALIRLSETNQSFLVQSNERVENEFIRNKIKPSLNQILNESPSTTQALLFVDTKLVERVVSRKSTNMKIYPNDIFLLTIYLKSLFGEEDSDTSQKDAESVEENKKTEMNDSDLSVKKDPKIADSLIFPLAVDQTSQDSESKKKEVYKVTHESKDDDNEIAVIAHNHQRSVSTLSTTTPTESYVSANDKFDNISQFEADSFEALDAQSMESYLSPQKLSFPNQVNRENFGTPRQAISVKENEEINTPLQFTPQSKQQDKFMIKDSFELLHFRVPQHTPLYVYSAQIVETTTLVLINEYSKLNKNQQLKEKEKMRKIANKFRHLIRNRIDCLIIPTITMTSFIRKYPGIVHFIFVDRKRNKVIAPKITSLHGNITDENDPSRMLSENFIQSKVWDLCSVSQSYLMKGYTNILERIGDFFYSFRIWFEDSERKLLHPKTTKLPIEEAKKSNDFYQSLITLLFHGKKNVFCYELFALYSGLLSIETVTKFNNNLIEELFVYF</sequence>
<feature type="region of interest" description="Disordered" evidence="1">
    <location>
        <begin position="144"/>
        <end position="166"/>
    </location>
</feature>
<evidence type="ECO:0000256" key="1">
    <source>
        <dbReference type="SAM" id="MobiDB-lite"/>
    </source>
</evidence>
<reference evidence="2" key="1">
    <citation type="submission" date="2022-10" db="EMBL/GenBank/DDBJ databases">
        <title>Novel sulphate-reducing endosymbionts in the free-living metamonad Anaeramoeba.</title>
        <authorList>
            <person name="Jerlstrom-Hultqvist J."/>
            <person name="Cepicka I."/>
            <person name="Gallot-Lavallee L."/>
            <person name="Salas-Leiva D."/>
            <person name="Curtis B.A."/>
            <person name="Zahonova K."/>
            <person name="Pipaliya S."/>
            <person name="Dacks J."/>
            <person name="Roger A.J."/>
        </authorList>
    </citation>
    <scope>NUCLEOTIDE SEQUENCE</scope>
    <source>
        <strain evidence="2">BMAN</strain>
    </source>
</reference>
<keyword evidence="3" id="KW-1185">Reference proteome</keyword>
<proteinExistence type="predicted"/>